<sequence>MECQATGDPKTGAASAKCGVMAGDENVNARAGVFATTNSSAGPVTTGLYGAVNANGHGLSLQHSHTAGLGSSTTAAAQANIFQNKQAALNATAYHTHNRTHDQFGGGMNLSTASGHSAALGVNHVPQFNMTTMNASGTANLYTSPNGNLNLGANANATRHMSGPFRGKSDFGGGLNMQYKF</sequence>
<dbReference type="AlphaFoldDB" id="A0A6J1LX32"/>
<dbReference type="InterPro" id="IPR005521">
    <property type="entry name" value="Attacin_C"/>
</dbReference>
<evidence type="ECO:0000313" key="12">
    <source>
        <dbReference type="RefSeq" id="XP_023171057.1"/>
    </source>
</evidence>
<evidence type="ECO:0000259" key="9">
    <source>
        <dbReference type="Pfam" id="PF03768"/>
    </source>
</evidence>
<evidence type="ECO:0000256" key="3">
    <source>
        <dbReference type="ARBA" id="ARBA00022525"/>
    </source>
</evidence>
<dbReference type="Pfam" id="PF03768">
    <property type="entry name" value="Attacin_N"/>
    <property type="match status" value="1"/>
</dbReference>
<organism evidence="11 12">
    <name type="scientific">Drosophila hydei</name>
    <name type="common">Fruit fly</name>
    <dbReference type="NCBI Taxonomy" id="7224"/>
    <lineage>
        <taxon>Eukaryota</taxon>
        <taxon>Metazoa</taxon>
        <taxon>Ecdysozoa</taxon>
        <taxon>Arthropoda</taxon>
        <taxon>Hexapoda</taxon>
        <taxon>Insecta</taxon>
        <taxon>Pterygota</taxon>
        <taxon>Neoptera</taxon>
        <taxon>Endopterygota</taxon>
        <taxon>Diptera</taxon>
        <taxon>Brachycera</taxon>
        <taxon>Muscomorpha</taxon>
        <taxon>Ephydroidea</taxon>
        <taxon>Drosophilidae</taxon>
        <taxon>Drosophila</taxon>
    </lineage>
</organism>
<dbReference type="GO" id="GO:0005576">
    <property type="term" value="C:extracellular region"/>
    <property type="evidence" value="ECO:0007669"/>
    <property type="project" value="UniProtKB-SubCell"/>
</dbReference>
<accession>A0A6J1LX32</accession>
<evidence type="ECO:0000256" key="2">
    <source>
        <dbReference type="ARBA" id="ARBA00007550"/>
    </source>
</evidence>
<evidence type="ECO:0000313" key="11">
    <source>
        <dbReference type="Proteomes" id="UP000504633"/>
    </source>
</evidence>
<dbReference type="OMA" id="RSHDQFG"/>
<evidence type="ECO:0000256" key="6">
    <source>
        <dbReference type="ARBA" id="ARBA00022729"/>
    </source>
</evidence>
<keyword evidence="8" id="KW-0044">Antibiotic</keyword>
<feature type="domain" description="Attacin N-terminal" evidence="9">
    <location>
        <begin position="1"/>
        <end position="65"/>
    </location>
</feature>
<evidence type="ECO:0000256" key="1">
    <source>
        <dbReference type="ARBA" id="ARBA00004613"/>
    </source>
</evidence>
<dbReference type="Proteomes" id="UP000504633">
    <property type="component" value="Unplaced"/>
</dbReference>
<protein>
    <submittedName>
        <fullName evidence="12">Attacin-A</fullName>
    </submittedName>
</protein>
<dbReference type="GO" id="GO:0042742">
    <property type="term" value="P:defense response to bacterium"/>
    <property type="evidence" value="ECO:0007669"/>
    <property type="project" value="UniProtKB-KW"/>
</dbReference>
<keyword evidence="11" id="KW-1185">Reference proteome</keyword>
<evidence type="ECO:0000256" key="5">
    <source>
        <dbReference type="ARBA" id="ARBA00022588"/>
    </source>
</evidence>
<feature type="domain" description="Attacin C-terminal" evidence="10">
    <location>
        <begin position="68"/>
        <end position="181"/>
    </location>
</feature>
<evidence type="ECO:0000256" key="4">
    <source>
        <dbReference type="ARBA" id="ARBA00022529"/>
    </source>
</evidence>
<dbReference type="GeneID" id="111599603"/>
<reference evidence="12" key="1">
    <citation type="submission" date="2025-08" db="UniProtKB">
        <authorList>
            <consortium name="RefSeq"/>
        </authorList>
    </citation>
    <scope>IDENTIFICATION</scope>
    <source>
        <strain evidence="12">15085-1641.00</strain>
        <tissue evidence="12">Whole body</tissue>
    </source>
</reference>
<keyword evidence="3" id="KW-0964">Secreted</keyword>
<proteinExistence type="inferred from homology"/>
<gene>
    <name evidence="12" type="primary">LOC111599603</name>
</gene>
<evidence type="ECO:0000256" key="8">
    <source>
        <dbReference type="ARBA" id="ARBA00023022"/>
    </source>
</evidence>
<evidence type="ECO:0000259" key="10">
    <source>
        <dbReference type="Pfam" id="PF03769"/>
    </source>
</evidence>
<name>A0A6J1LX32_DROHY</name>
<dbReference type="InterPro" id="IPR005520">
    <property type="entry name" value="Attacin_N"/>
</dbReference>
<dbReference type="Pfam" id="PF03769">
    <property type="entry name" value="Attacin_C"/>
    <property type="match status" value="1"/>
</dbReference>
<evidence type="ECO:0000256" key="7">
    <source>
        <dbReference type="ARBA" id="ARBA00022859"/>
    </source>
</evidence>
<dbReference type="OrthoDB" id="7879934at2759"/>
<keyword evidence="6" id="KW-0732">Signal</keyword>
<keyword evidence="7" id="KW-0391">Immunity</keyword>
<dbReference type="RefSeq" id="XP_023171057.1">
    <property type="nucleotide sequence ID" value="XM_023315289.2"/>
</dbReference>
<comment type="similarity">
    <text evidence="2">Belongs to the attacin/sarcotoxin-2 family.</text>
</comment>
<dbReference type="KEGG" id="dhe:111599603"/>
<dbReference type="GO" id="GO:0045087">
    <property type="term" value="P:innate immune response"/>
    <property type="evidence" value="ECO:0007669"/>
    <property type="project" value="UniProtKB-KW"/>
</dbReference>
<keyword evidence="5" id="KW-0399">Innate immunity</keyword>
<comment type="subcellular location">
    <subcellularLocation>
        <location evidence="1">Secreted</location>
    </subcellularLocation>
</comment>
<keyword evidence="4" id="KW-0929">Antimicrobial</keyword>